<evidence type="ECO:0000313" key="2">
    <source>
        <dbReference type="EMBL" id="KXP03145.1"/>
    </source>
</evidence>
<evidence type="ECO:0000313" key="1">
    <source>
        <dbReference type="EMBL" id="KXO98171.1"/>
    </source>
</evidence>
<dbReference type="InterPro" id="IPR025335">
    <property type="entry name" value="DUF4241"/>
</dbReference>
<reference evidence="3" key="1">
    <citation type="submission" date="2016-02" db="EMBL/GenBank/DDBJ databases">
        <authorList>
            <person name="Wen L."/>
            <person name="He K."/>
            <person name="Yang H."/>
        </authorList>
    </citation>
    <scope>NUCLEOTIDE SEQUENCE [LARGE SCALE GENOMIC DNA]</scope>
    <source>
        <strain evidence="3">JCM 15929</strain>
    </source>
</reference>
<sequence length="228" mass="23525">MAIVGLVAVIAVALAGPLVHGVGAAQAEPRYPALSDFHALRAGEAPTRTGRVPVTVRDLGQLVVRSGLVEASDPYVSLGQAGRFAVPNGTYRVVQTVADMSKNRDGSNRRIAYLSLVLSDRPTTRVELAVPPGKPAPTGDKVYGVAVDAGMVAFADGAAIRAYLPTDDDPSAFIKGSGMFPIPGAQHGENIAVSDSGWGDGFYPVLVTRAADGSPTGLHIDTQVLGVL</sequence>
<organism evidence="2 3">
    <name type="scientific">Tsukamurella pseudospumae</name>
    <dbReference type="NCBI Taxonomy" id="239498"/>
    <lineage>
        <taxon>Bacteria</taxon>
        <taxon>Bacillati</taxon>
        <taxon>Actinomycetota</taxon>
        <taxon>Actinomycetes</taxon>
        <taxon>Mycobacteriales</taxon>
        <taxon>Tsukamurellaceae</taxon>
        <taxon>Tsukamurella</taxon>
    </lineage>
</organism>
<dbReference type="Pfam" id="PF14025">
    <property type="entry name" value="DUF4241"/>
    <property type="match status" value="1"/>
</dbReference>
<reference evidence="2" key="3">
    <citation type="submission" date="2016-02" db="EMBL/GenBank/DDBJ databases">
        <authorList>
            <person name="Teng J.L."/>
            <person name="Yang Y."/>
            <person name="Huang Y."/>
            <person name="Guo F."/>
            <person name="Wei W."/>
            <person name="Chen J.H."/>
            <person name="Wong S.Y."/>
            <person name="Lau S.K."/>
            <person name="Woo P.C."/>
        </authorList>
    </citation>
    <scope>NUCLEOTIDE SEQUENCE</scope>
    <source>
        <strain evidence="2">JCM 15929</strain>
    </source>
</reference>
<dbReference type="EMBL" id="LSRE01000013">
    <property type="protein sequence ID" value="KXO98171.1"/>
    <property type="molecule type" value="Genomic_DNA"/>
</dbReference>
<dbReference type="EMBL" id="LSRF01000058">
    <property type="protein sequence ID" value="KXP03145.1"/>
    <property type="molecule type" value="Genomic_DNA"/>
</dbReference>
<comment type="caution">
    <text evidence="2">The sequence shown here is derived from an EMBL/GenBank/DDBJ whole genome shotgun (WGS) entry which is preliminary data.</text>
</comment>
<gene>
    <name evidence="2" type="ORF">AXK60_14875</name>
    <name evidence="1" type="ORF">AXK61_19220</name>
</gene>
<keyword evidence="4" id="KW-1185">Reference proteome</keyword>
<dbReference type="Proteomes" id="UP000070258">
    <property type="component" value="Unassembled WGS sequence"/>
</dbReference>
<evidence type="ECO:0000313" key="3">
    <source>
        <dbReference type="Proteomes" id="UP000070258"/>
    </source>
</evidence>
<proteinExistence type="predicted"/>
<dbReference type="Proteomes" id="UP000070409">
    <property type="component" value="Unassembled WGS sequence"/>
</dbReference>
<accession>A0A137ZY99</accession>
<protein>
    <submittedName>
        <fullName evidence="2">Uncharacterized protein</fullName>
    </submittedName>
</protein>
<reference evidence="1 4" key="2">
    <citation type="submission" date="2016-02" db="EMBL/GenBank/DDBJ databases">
        <authorList>
            <person name="Teng J.L."/>
            <person name="Tang Y."/>
            <person name="Huang Y."/>
            <person name="Guo F."/>
            <person name="Wei W."/>
            <person name="Chen J.H."/>
            <person name="Wong S.Y."/>
            <person name="Lau S.K."/>
            <person name="Woo P.C."/>
        </authorList>
    </citation>
    <scope>NUCLEOTIDE SEQUENCE [LARGE SCALE GENOMIC DNA]</scope>
    <source>
        <strain evidence="1 4">JCM 13375</strain>
    </source>
</reference>
<name>A0A137ZY99_9ACTN</name>
<dbReference type="AlphaFoldDB" id="A0A137ZY99"/>
<evidence type="ECO:0000313" key="4">
    <source>
        <dbReference type="Proteomes" id="UP000070409"/>
    </source>
</evidence>